<feature type="region of interest" description="Disordered" evidence="1">
    <location>
        <begin position="133"/>
        <end position="166"/>
    </location>
</feature>
<protein>
    <submittedName>
        <fullName evidence="2">Uncharacterized protein</fullName>
    </submittedName>
</protein>
<comment type="caution">
    <text evidence="2">The sequence shown here is derived from an EMBL/GenBank/DDBJ whole genome shotgun (WGS) entry which is preliminary data.</text>
</comment>
<evidence type="ECO:0000256" key="1">
    <source>
        <dbReference type="SAM" id="MobiDB-lite"/>
    </source>
</evidence>
<gene>
    <name evidence="2" type="ORF">HMPREF0557_01552</name>
</gene>
<dbReference type="AlphaFoldDB" id="A0AB72ZAA2"/>
<dbReference type="EMBL" id="AGCN01000031">
    <property type="protein sequence ID" value="EHN61543.1"/>
    <property type="molecule type" value="Genomic_DNA"/>
</dbReference>
<proteinExistence type="predicted"/>
<sequence length="166" mass="18630">MEKEEVRMMKKKGYVLLIVALLSLTLNWLPEIAHAKKESTGVTYTTATTGELMEMFLTYSIQNPYIETTKNSAELMFQTDTAATISIKTNNQTQQIAGNTENHQFTLENLEPGNNLVTIIAKMADGTTESKTITINLPDKPNKNSKSFHDKSKNQTVTHRKKGHLL</sequence>
<name>A0AB72ZAA2_LISIO</name>
<dbReference type="Proteomes" id="UP000003597">
    <property type="component" value="Unassembled WGS sequence"/>
</dbReference>
<organism evidence="2 3">
    <name type="scientific">Listeria innocua ATCC 33091</name>
    <dbReference type="NCBI Taxonomy" id="1002366"/>
    <lineage>
        <taxon>Bacteria</taxon>
        <taxon>Bacillati</taxon>
        <taxon>Bacillota</taxon>
        <taxon>Bacilli</taxon>
        <taxon>Bacillales</taxon>
        <taxon>Listeriaceae</taxon>
        <taxon>Listeria</taxon>
    </lineage>
</organism>
<evidence type="ECO:0000313" key="3">
    <source>
        <dbReference type="Proteomes" id="UP000003597"/>
    </source>
</evidence>
<keyword evidence="3" id="KW-1185">Reference proteome</keyword>
<reference evidence="2 3" key="1">
    <citation type="submission" date="2011-08" db="EMBL/GenBank/DDBJ databases">
        <authorList>
            <person name="Weinstock G."/>
            <person name="Sodergren E."/>
            <person name="Clifton S."/>
            <person name="Fulton L."/>
            <person name="Fulton B."/>
            <person name="Courtney L."/>
            <person name="Fronick C."/>
            <person name="Harrison M."/>
            <person name="Strong C."/>
            <person name="Farmer C."/>
            <person name="Delahaunty K."/>
            <person name="Markovic C."/>
            <person name="Hall O."/>
            <person name="Minx P."/>
            <person name="Tomlinson C."/>
            <person name="Mitreva M."/>
            <person name="Hou S."/>
            <person name="Chen J."/>
            <person name="Wollam A."/>
            <person name="Pepin K.H."/>
            <person name="Johnson M."/>
            <person name="Bhonagiri V."/>
            <person name="Zhang X."/>
            <person name="Suruliraj S."/>
            <person name="Warren W."/>
            <person name="Chinwalla A."/>
            <person name="Mardis E.R."/>
            <person name="Wilson R.K."/>
        </authorList>
    </citation>
    <scope>NUCLEOTIDE SEQUENCE [LARGE SCALE GENOMIC DNA]</scope>
    <source>
        <strain evidence="2 3">ATCC 33091</strain>
    </source>
</reference>
<accession>A0AB72ZAA2</accession>
<evidence type="ECO:0000313" key="2">
    <source>
        <dbReference type="EMBL" id="EHN61543.1"/>
    </source>
</evidence>